<dbReference type="SFLD" id="SFLDG01082">
    <property type="entry name" value="B12-binding_domain_containing"/>
    <property type="match status" value="1"/>
</dbReference>
<evidence type="ECO:0000256" key="1">
    <source>
        <dbReference type="ARBA" id="ARBA00001966"/>
    </source>
</evidence>
<organism evidence="7">
    <name type="scientific">Pseudomonas saudimassiliensis</name>
    <dbReference type="NCBI Taxonomy" id="1461581"/>
    <lineage>
        <taxon>Bacteria</taxon>
        <taxon>Pseudomonadati</taxon>
        <taxon>Pseudomonadota</taxon>
        <taxon>Gammaproteobacteria</taxon>
        <taxon>Pseudomonadales</taxon>
        <taxon>Pseudomonadaceae</taxon>
        <taxon>Pseudomonas</taxon>
    </lineage>
</organism>
<accession>A0A078MJ66</accession>
<dbReference type="OrthoDB" id="9777636at2"/>
<dbReference type="GO" id="GO:0051536">
    <property type="term" value="F:iron-sulfur cluster binding"/>
    <property type="evidence" value="ECO:0007669"/>
    <property type="project" value="UniProtKB-KW"/>
</dbReference>
<evidence type="ECO:0000259" key="6">
    <source>
        <dbReference type="PROSITE" id="PS51918"/>
    </source>
</evidence>
<dbReference type="PANTHER" id="PTHR43409:SF4">
    <property type="entry name" value="RADICAL SAM SUPERFAMILY PROTEIN"/>
    <property type="match status" value="1"/>
</dbReference>
<dbReference type="EMBL" id="LM997413">
    <property type="protein sequence ID" value="CEA05452.1"/>
    <property type="molecule type" value="Genomic_DNA"/>
</dbReference>
<dbReference type="InterPro" id="IPR058240">
    <property type="entry name" value="rSAM_sf"/>
</dbReference>
<dbReference type="InterPro" id="IPR051198">
    <property type="entry name" value="BchE-like"/>
</dbReference>
<feature type="domain" description="Radical SAM core" evidence="6">
    <location>
        <begin position="19"/>
        <end position="247"/>
    </location>
</feature>
<dbReference type="InterPro" id="IPR006638">
    <property type="entry name" value="Elp3/MiaA/NifB-like_rSAM"/>
</dbReference>
<evidence type="ECO:0000256" key="4">
    <source>
        <dbReference type="ARBA" id="ARBA00023004"/>
    </source>
</evidence>
<evidence type="ECO:0000256" key="2">
    <source>
        <dbReference type="ARBA" id="ARBA00022691"/>
    </source>
</evidence>
<dbReference type="EMBL" id="LK391969">
    <property type="protein sequence ID" value="CEF27142.1"/>
    <property type="molecule type" value="Genomic_DNA"/>
</dbReference>
<evidence type="ECO:0000256" key="3">
    <source>
        <dbReference type="ARBA" id="ARBA00022723"/>
    </source>
</evidence>
<keyword evidence="2" id="KW-0949">S-adenosyl-L-methionine</keyword>
<dbReference type="PROSITE" id="PS51918">
    <property type="entry name" value="RADICAL_SAM"/>
    <property type="match status" value="1"/>
</dbReference>
<evidence type="ECO:0000313" key="7">
    <source>
        <dbReference type="EMBL" id="CEA05452.1"/>
    </source>
</evidence>
<dbReference type="SFLD" id="SFLDG01095">
    <property type="entry name" value="Uncharacterised_Radical_SAM_Su"/>
    <property type="match status" value="1"/>
</dbReference>
<keyword evidence="4" id="KW-0408">Iron</keyword>
<dbReference type="Pfam" id="PF04055">
    <property type="entry name" value="Radical_SAM"/>
    <property type="match status" value="1"/>
</dbReference>
<proteinExistence type="predicted"/>
<reference evidence="7" key="1">
    <citation type="submission" date="2014-07" db="EMBL/GenBank/DDBJ databases">
        <authorList>
            <person name="Urmite Genomes Urmite Genomes"/>
        </authorList>
    </citation>
    <scope>NUCLEOTIDE SEQUENCE</scope>
    <source>
        <strain evidence="7">12M76_air</strain>
    </source>
</reference>
<comment type="cofactor">
    <cofactor evidence="1">
        <name>[4Fe-4S] cluster</name>
        <dbReference type="ChEBI" id="CHEBI:49883"/>
    </cofactor>
</comment>
<dbReference type="SFLD" id="SFLDS00029">
    <property type="entry name" value="Radical_SAM"/>
    <property type="match status" value="2"/>
</dbReference>
<dbReference type="GO" id="GO:0046872">
    <property type="term" value="F:metal ion binding"/>
    <property type="evidence" value="ECO:0007669"/>
    <property type="project" value="UniProtKB-KW"/>
</dbReference>
<gene>
    <name evidence="7" type="ORF">BN1049_02087</name>
</gene>
<dbReference type="CDD" id="cd01335">
    <property type="entry name" value="Radical_SAM"/>
    <property type="match status" value="1"/>
</dbReference>
<dbReference type="RefSeq" id="WP_044499774.1">
    <property type="nucleotide sequence ID" value="NZ_LK391969.1"/>
</dbReference>
<dbReference type="PATRIC" id="fig|1461581.3.peg.2058"/>
<keyword evidence="5" id="KW-0411">Iron-sulfur</keyword>
<sequence length="299" mass="33772">MSAQSHFPIAYVEPVFRPPSEAHSLILPVTNGCSWNQCTFCDMYTAPQKKFRARDEQQVLDEIRRCGEQLLVQRVFLADGDAMVLPTHRLLRILQAIAEHMPEVHRVTSYCLPRNLRRKSVEELKALRQAGLRMLYVGAESGDDEVLRRVNKGETFDSTAEALLKAREAGIQTSVMILNGLGGRSLSEQHAANSARLMNLAQPEYLSTLVVSFPNGLERYREQFPDFQPLDQADLFREMEQFLAALELDNTVFRSDHASNYLVLKGVLGADKARMLAQVRTAIAHPDHAGLRPEWMRGL</sequence>
<protein>
    <submittedName>
        <fullName evidence="7">Radical SAM domain-containing protein</fullName>
    </submittedName>
</protein>
<dbReference type="SMART" id="SM00729">
    <property type="entry name" value="Elp3"/>
    <property type="match status" value="1"/>
</dbReference>
<evidence type="ECO:0000256" key="5">
    <source>
        <dbReference type="ARBA" id="ARBA00023014"/>
    </source>
</evidence>
<dbReference type="InterPro" id="IPR007197">
    <property type="entry name" value="rSAM"/>
</dbReference>
<name>A0A078MJ66_9PSED</name>
<dbReference type="InterPro" id="IPR013785">
    <property type="entry name" value="Aldolase_TIM"/>
</dbReference>
<dbReference type="PANTHER" id="PTHR43409">
    <property type="entry name" value="ANAEROBIC MAGNESIUM-PROTOPORPHYRIN IX MONOMETHYL ESTER CYCLASE-RELATED"/>
    <property type="match status" value="1"/>
</dbReference>
<dbReference type="GO" id="GO:0003824">
    <property type="term" value="F:catalytic activity"/>
    <property type="evidence" value="ECO:0007669"/>
    <property type="project" value="InterPro"/>
</dbReference>
<dbReference type="AlphaFoldDB" id="A0A078MJ66"/>
<keyword evidence="3" id="KW-0479">Metal-binding</keyword>
<dbReference type="Gene3D" id="3.20.20.70">
    <property type="entry name" value="Aldolase class I"/>
    <property type="match status" value="1"/>
</dbReference>
<dbReference type="SUPFAM" id="SSF102114">
    <property type="entry name" value="Radical SAM enzymes"/>
    <property type="match status" value="1"/>
</dbReference>